<feature type="region of interest" description="Disordered" evidence="1">
    <location>
        <begin position="1"/>
        <end position="23"/>
    </location>
</feature>
<protein>
    <submittedName>
        <fullName evidence="2">Uncharacterized protein</fullName>
    </submittedName>
</protein>
<dbReference type="EMBL" id="JAIWYP010000006">
    <property type="protein sequence ID" value="KAH3803401.1"/>
    <property type="molecule type" value="Genomic_DNA"/>
</dbReference>
<evidence type="ECO:0000256" key="1">
    <source>
        <dbReference type="SAM" id="MobiDB-lite"/>
    </source>
</evidence>
<sequence>MRLYTEPASCDRRGRTGTHSYTTKEPSVGLYQQYRNLCRLIEDPGTMTSVKARKNFHVPMEAVKVNPLDFHTLPHLASQRYKDQYAVTQDAVHPSILPIHTRGISVILCVKDFYGGHNYACPMVPLLAIIALDYEPFLPWLMEQTQNAEKRDDTAELDIAVPQKDDYGVEVLGAERPHNL</sequence>
<keyword evidence="3" id="KW-1185">Reference proteome</keyword>
<evidence type="ECO:0000313" key="3">
    <source>
        <dbReference type="Proteomes" id="UP000828390"/>
    </source>
</evidence>
<dbReference type="AlphaFoldDB" id="A0A9D4FSD1"/>
<gene>
    <name evidence="2" type="ORF">DPMN_131660</name>
</gene>
<proteinExistence type="predicted"/>
<reference evidence="2" key="1">
    <citation type="journal article" date="2019" name="bioRxiv">
        <title>The Genome of the Zebra Mussel, Dreissena polymorpha: A Resource for Invasive Species Research.</title>
        <authorList>
            <person name="McCartney M.A."/>
            <person name="Auch B."/>
            <person name="Kono T."/>
            <person name="Mallez S."/>
            <person name="Zhang Y."/>
            <person name="Obille A."/>
            <person name="Becker A."/>
            <person name="Abrahante J.E."/>
            <person name="Garbe J."/>
            <person name="Badalamenti J.P."/>
            <person name="Herman A."/>
            <person name="Mangelson H."/>
            <person name="Liachko I."/>
            <person name="Sullivan S."/>
            <person name="Sone E.D."/>
            <person name="Koren S."/>
            <person name="Silverstein K.A.T."/>
            <person name="Beckman K.B."/>
            <person name="Gohl D.M."/>
        </authorList>
    </citation>
    <scope>NUCLEOTIDE SEQUENCE</scope>
    <source>
        <strain evidence="2">Duluth1</strain>
        <tissue evidence="2">Whole animal</tissue>
    </source>
</reference>
<reference evidence="2" key="2">
    <citation type="submission" date="2020-11" db="EMBL/GenBank/DDBJ databases">
        <authorList>
            <person name="McCartney M.A."/>
            <person name="Auch B."/>
            <person name="Kono T."/>
            <person name="Mallez S."/>
            <person name="Becker A."/>
            <person name="Gohl D.M."/>
            <person name="Silverstein K.A.T."/>
            <person name="Koren S."/>
            <person name="Bechman K.B."/>
            <person name="Herman A."/>
            <person name="Abrahante J.E."/>
            <person name="Garbe J."/>
        </authorList>
    </citation>
    <scope>NUCLEOTIDE SEQUENCE</scope>
    <source>
        <strain evidence="2">Duluth1</strain>
        <tissue evidence="2">Whole animal</tissue>
    </source>
</reference>
<evidence type="ECO:0000313" key="2">
    <source>
        <dbReference type="EMBL" id="KAH3803401.1"/>
    </source>
</evidence>
<name>A0A9D4FSD1_DREPO</name>
<accession>A0A9D4FSD1</accession>
<organism evidence="2 3">
    <name type="scientific">Dreissena polymorpha</name>
    <name type="common">Zebra mussel</name>
    <name type="synonym">Mytilus polymorpha</name>
    <dbReference type="NCBI Taxonomy" id="45954"/>
    <lineage>
        <taxon>Eukaryota</taxon>
        <taxon>Metazoa</taxon>
        <taxon>Spiralia</taxon>
        <taxon>Lophotrochozoa</taxon>
        <taxon>Mollusca</taxon>
        <taxon>Bivalvia</taxon>
        <taxon>Autobranchia</taxon>
        <taxon>Heteroconchia</taxon>
        <taxon>Euheterodonta</taxon>
        <taxon>Imparidentia</taxon>
        <taxon>Neoheterodontei</taxon>
        <taxon>Myida</taxon>
        <taxon>Dreissenoidea</taxon>
        <taxon>Dreissenidae</taxon>
        <taxon>Dreissena</taxon>
    </lineage>
</organism>
<comment type="caution">
    <text evidence="2">The sequence shown here is derived from an EMBL/GenBank/DDBJ whole genome shotgun (WGS) entry which is preliminary data.</text>
</comment>
<dbReference type="Proteomes" id="UP000828390">
    <property type="component" value="Unassembled WGS sequence"/>
</dbReference>